<feature type="region of interest" description="Disordered" evidence="2">
    <location>
        <begin position="1269"/>
        <end position="1356"/>
    </location>
</feature>
<feature type="region of interest" description="Disordered" evidence="2">
    <location>
        <begin position="1"/>
        <end position="54"/>
    </location>
</feature>
<feature type="compositionally biased region" description="Basic residues" evidence="2">
    <location>
        <begin position="1115"/>
        <end position="1127"/>
    </location>
</feature>
<accession>A0A9P4YTJ7</accession>
<keyword evidence="5" id="KW-1185">Reference proteome</keyword>
<evidence type="ECO:0000256" key="2">
    <source>
        <dbReference type="SAM" id="MobiDB-lite"/>
    </source>
</evidence>
<dbReference type="GeneID" id="55973507"/>
<evidence type="ECO:0000259" key="3">
    <source>
        <dbReference type="PROSITE" id="PS50157"/>
    </source>
</evidence>
<dbReference type="PROSITE" id="PS00028">
    <property type="entry name" value="ZINC_FINGER_C2H2_1"/>
    <property type="match status" value="2"/>
</dbReference>
<feature type="compositionally biased region" description="Low complexity" evidence="2">
    <location>
        <begin position="945"/>
        <end position="962"/>
    </location>
</feature>
<name>A0A9P4YTJ7_9HYPO</name>
<dbReference type="EMBL" id="JAANYQ010000009">
    <property type="protein sequence ID" value="KAF4122292.1"/>
    <property type="molecule type" value="Genomic_DNA"/>
</dbReference>
<evidence type="ECO:0000313" key="5">
    <source>
        <dbReference type="Proteomes" id="UP000749293"/>
    </source>
</evidence>
<keyword evidence="1" id="KW-0863">Zinc-finger</keyword>
<feature type="compositionally biased region" description="Polar residues" evidence="2">
    <location>
        <begin position="340"/>
        <end position="360"/>
    </location>
</feature>
<feature type="compositionally biased region" description="Low complexity" evidence="2">
    <location>
        <begin position="1289"/>
        <end position="1299"/>
    </location>
</feature>
<gene>
    <name evidence="4" type="ORF">GMORB2_7284</name>
</gene>
<comment type="caution">
    <text evidence="4">The sequence shown here is derived from an EMBL/GenBank/DDBJ whole genome shotgun (WGS) entry which is preliminary data.</text>
</comment>
<feature type="compositionally biased region" description="Basic residues" evidence="2">
    <location>
        <begin position="1279"/>
        <end position="1288"/>
    </location>
</feature>
<dbReference type="SMART" id="SM00355">
    <property type="entry name" value="ZnF_C2H2"/>
    <property type="match status" value="5"/>
</dbReference>
<feature type="compositionally biased region" description="Low complexity" evidence="2">
    <location>
        <begin position="305"/>
        <end position="314"/>
    </location>
</feature>
<feature type="region of interest" description="Disordered" evidence="2">
    <location>
        <begin position="1110"/>
        <end position="1161"/>
    </location>
</feature>
<feature type="region of interest" description="Disordered" evidence="2">
    <location>
        <begin position="1027"/>
        <end position="1049"/>
    </location>
</feature>
<organism evidence="4 5">
    <name type="scientific">Geosmithia morbida</name>
    <dbReference type="NCBI Taxonomy" id="1094350"/>
    <lineage>
        <taxon>Eukaryota</taxon>
        <taxon>Fungi</taxon>
        <taxon>Dikarya</taxon>
        <taxon>Ascomycota</taxon>
        <taxon>Pezizomycotina</taxon>
        <taxon>Sordariomycetes</taxon>
        <taxon>Hypocreomycetidae</taxon>
        <taxon>Hypocreales</taxon>
        <taxon>Bionectriaceae</taxon>
        <taxon>Geosmithia</taxon>
    </lineage>
</organism>
<dbReference type="RefSeq" id="XP_035320944.1">
    <property type="nucleotide sequence ID" value="XM_035469249.1"/>
</dbReference>
<proteinExistence type="predicted"/>
<dbReference type="Proteomes" id="UP000749293">
    <property type="component" value="Unassembled WGS sequence"/>
</dbReference>
<keyword evidence="1" id="KW-0479">Metal-binding</keyword>
<feature type="compositionally biased region" description="Polar residues" evidence="2">
    <location>
        <begin position="12"/>
        <end position="25"/>
    </location>
</feature>
<dbReference type="PROSITE" id="PS50157">
    <property type="entry name" value="ZINC_FINGER_C2H2_2"/>
    <property type="match status" value="1"/>
</dbReference>
<dbReference type="GO" id="GO:0008270">
    <property type="term" value="F:zinc ion binding"/>
    <property type="evidence" value="ECO:0007669"/>
    <property type="project" value="UniProtKB-KW"/>
</dbReference>
<dbReference type="InterPro" id="IPR013087">
    <property type="entry name" value="Znf_C2H2_type"/>
</dbReference>
<dbReference type="OrthoDB" id="5032844at2759"/>
<keyword evidence="1" id="KW-0862">Zinc</keyword>
<feature type="region of interest" description="Disordered" evidence="2">
    <location>
        <begin position="933"/>
        <end position="1008"/>
    </location>
</feature>
<evidence type="ECO:0000313" key="4">
    <source>
        <dbReference type="EMBL" id="KAF4122292.1"/>
    </source>
</evidence>
<feature type="compositionally biased region" description="Low complexity" evidence="2">
    <location>
        <begin position="323"/>
        <end position="334"/>
    </location>
</feature>
<reference evidence="4" key="1">
    <citation type="submission" date="2020-03" db="EMBL/GenBank/DDBJ databases">
        <title>Site-based positive gene gene selection in Geosmithia morbida across the United States reveals a broad range of putative effectors and factors for local host and environmental adapation.</title>
        <authorList>
            <person name="Onufrak A."/>
            <person name="Murdoch R.W."/>
            <person name="Gazis R."/>
            <person name="Huff M."/>
            <person name="Staton M."/>
            <person name="Klingeman W."/>
            <person name="Hadziabdic D."/>
        </authorList>
    </citation>
    <scope>NUCLEOTIDE SEQUENCE</scope>
    <source>
        <strain evidence="4">1262</strain>
    </source>
</reference>
<feature type="domain" description="C2H2-type" evidence="3">
    <location>
        <begin position="102"/>
        <end position="132"/>
    </location>
</feature>
<sequence>MSARTAKLLGRKSSSSHTAVTSGMAGSSRSSSSNVRQQLDHRQSTETLPDDDAASVLTTNSAKQKGTFMCGFCREEGIRKTCTRKNDLKRHMEDFHSMNALWFCGQNGCGMVFDWPTVYKTHLKTAHGGSRVVPEDVKVTLCPQTVFACGFDRCIQVFESSSDADAPATFKEYVAHVVKHFDDGGGGGGGGSGQPQWSYSTRLRNLLRQSAVLNAWADTYPDADSRDLRWQPQTTGVLRKLLETRHVLPRNVGLLVRYAYALGSDQPDPSTLSDIHQVFRIPVSEECQLQIPGHRTMRQPSPMIHQQQQQQQHTPQHEHQQHQQHQQHQHQQQQMMRHQAPQTPQQPEQDQFSFKISRGNNPHPHLAHYYATQRRTFQTKPPVRAGRSARPPMLSQHQQNFPQQSQPQLPPQQAMFNPNNMGHGHGMWQQQQQQPYRQMMTLSDKGIIADDLRSLRSMASTSSGGSNGNAHQNQHHVDVDMADAHMMDLTAYNMSRISAATAYSVDVGLQSPASEGDCVKMEGHYSLGTDHDYLYNQAARVRVTWFNFSTQMGYTLPTRRTRLAGMFTIRPPSDDNVIQPLGDDDQRILVGLTHKYGVSSLMCALSALGGSSRASTISATTLLSSTSAPSLVWTASDAASIRTQSTREGPLVSIADTSSLSDTDFPAVKLPSDVAWLESPATIQSPPVQTQTPVGNATAASPRLAIPTLKKYQCPMCFLDRNLVEFGRKSDFKKHLNNFHGTDVTWICRTKGCHLSFATERAYSTHAKEAHKMDALPSSAARTELCPQLVFSCGFASCKDRVFEAAAREDAAASRDKYFEHIAKHFEDDFDVNDWEYRVQIQNLMRQSRVKHTWKTGIWPKERRQQLSWKPRSSGDLRRMLEARHLGDDISQLVRLAFILGTAPFTSSRTPPPSEIDQHFQLPFRSQCLLETAEPPASSTAGDDGPPATSSSSASSIIGSATKSRPQSMFRLSGRRVKPGRNARPSTPASTMSGPPPTSTPSASFLSSAASTSSAPAATIGAGADTFMSGEADASSGPHPGTPIVIPGERSLPADAPEFIPPEGVTSMLPKQEPQHQHIQASTPLTIDTPLSMTSVPDSPAMYAMTPLSGNGSHQHQHQHQQHHHHHHLDEPHNVYSMYGSAPPTSVPDDVPMSPYDQPMSQVESDHHAAVEYGEMMYGCTPASNASASTIRPATPVPHKRPVSWSRVGSMDDMRSVRRSSASMGSAYGNDSPMSVGHTDVGVGGIPSHGMAGMVPVSMDQIPNAYGEMIPPHPSAYHYQHHHHHHHQQQQQQQHQHQQAPTSMPAGTEWGVPMRMGQEPQVGYHAQQQQQQQQHYQEGPDMSSMTTFFFDDEGRL</sequence>
<protein>
    <submittedName>
        <fullName evidence="4">ZnF C2H2</fullName>
    </submittedName>
</protein>
<evidence type="ECO:0000256" key="1">
    <source>
        <dbReference type="PROSITE-ProRule" id="PRU00042"/>
    </source>
</evidence>
<feature type="region of interest" description="Disordered" evidence="2">
    <location>
        <begin position="296"/>
        <end position="409"/>
    </location>
</feature>
<feature type="compositionally biased region" description="Low complexity" evidence="2">
    <location>
        <begin position="396"/>
        <end position="409"/>
    </location>
</feature>